<name>A0AA97KM50_EUBMA</name>
<keyword evidence="1" id="KW-1133">Transmembrane helix</keyword>
<dbReference type="AlphaFoldDB" id="A0AA97KM50"/>
<keyword evidence="1" id="KW-0472">Membrane</keyword>
<evidence type="ECO:0000313" key="2">
    <source>
        <dbReference type="Proteomes" id="UP001190640"/>
    </source>
</evidence>
<evidence type="ECO:0000313" key="3">
    <source>
        <dbReference type="RefSeq" id="XP_054857786.1"/>
    </source>
</evidence>
<dbReference type="Proteomes" id="UP001190640">
    <property type="component" value="Chromosome 17"/>
</dbReference>
<sequence>MSKEGQGPGQPPSTPCPGEKALQDFQVLAQKIGGRPEVLLIGETVGGKDIHALMGTFVKDLFATTCHSVAPGEVLKNHCNALCPPGIKPCQLIFFLCRASSMKGKQAELRKVLKDVKQFVQKAPCALVGIVMEPQKGEEVQARCQLEKLIRGVFPKVPHKRGRQPVSKGDQGKALELEDVEVEVEIYIPGHPHGKLAIMKAACRASEALSKCGGATSAGRAIEQGEGLDTGRGKSWRSIALKCLLGTVFMASLASAGWYFYDQGMIPSNIIPSTLYPFA</sequence>
<proteinExistence type="predicted"/>
<dbReference type="KEGG" id="emc:129344897"/>
<dbReference type="PANTHER" id="PTHR35675">
    <property type="entry name" value="HYPOTHETICAL PROTEIN LOC100362216"/>
    <property type="match status" value="1"/>
</dbReference>
<gene>
    <name evidence="3" type="primary">LOC129344897</name>
</gene>
<dbReference type="RefSeq" id="XP_054857786.1">
    <property type="nucleotide sequence ID" value="XM_055001811.1"/>
</dbReference>
<accession>A0AA97KM50</accession>
<organism evidence="2 3">
    <name type="scientific">Eublepharis macularius</name>
    <name type="common">Leopard gecko</name>
    <name type="synonym">Cyrtodactylus macularius</name>
    <dbReference type="NCBI Taxonomy" id="481883"/>
    <lineage>
        <taxon>Eukaryota</taxon>
        <taxon>Metazoa</taxon>
        <taxon>Chordata</taxon>
        <taxon>Craniata</taxon>
        <taxon>Vertebrata</taxon>
        <taxon>Euteleostomi</taxon>
        <taxon>Lepidosauria</taxon>
        <taxon>Squamata</taxon>
        <taxon>Bifurcata</taxon>
        <taxon>Gekkota</taxon>
        <taxon>Eublepharidae</taxon>
        <taxon>Eublepharinae</taxon>
        <taxon>Eublepharis</taxon>
    </lineage>
</organism>
<protein>
    <submittedName>
        <fullName evidence="3">Uncharacterized protein LOC129344897</fullName>
    </submittedName>
</protein>
<reference evidence="3" key="1">
    <citation type="submission" date="2025-08" db="UniProtKB">
        <authorList>
            <consortium name="RefSeq"/>
        </authorList>
    </citation>
    <scope>IDENTIFICATION</scope>
    <source>
        <tissue evidence="3">Blood</tissue>
    </source>
</reference>
<dbReference type="GeneID" id="129344897"/>
<keyword evidence="2" id="KW-1185">Reference proteome</keyword>
<feature type="transmembrane region" description="Helical" evidence="1">
    <location>
        <begin position="239"/>
        <end position="261"/>
    </location>
</feature>
<evidence type="ECO:0000256" key="1">
    <source>
        <dbReference type="SAM" id="Phobius"/>
    </source>
</evidence>
<dbReference type="PANTHER" id="PTHR35675:SF1">
    <property type="entry name" value="RIKEN CDNA 2810459M11 GENE"/>
    <property type="match status" value="1"/>
</dbReference>
<keyword evidence="1" id="KW-0812">Transmembrane</keyword>